<dbReference type="SUPFAM" id="SSF52540">
    <property type="entry name" value="P-loop containing nucleoside triphosphate hydrolases"/>
    <property type="match status" value="1"/>
</dbReference>
<comment type="similarity">
    <text evidence="2">Belongs to the mitochondrion-specific ribosomal protein mS29 family.</text>
</comment>
<keyword evidence="6" id="KW-0687">Ribonucleoprotein</keyword>
<dbReference type="Gene3D" id="3.40.50.300">
    <property type="entry name" value="P-loop containing nucleotide triphosphate hydrolases"/>
    <property type="match status" value="1"/>
</dbReference>
<evidence type="ECO:0000313" key="8">
    <source>
        <dbReference type="EMBL" id="CAK7914907.1"/>
    </source>
</evidence>
<keyword evidence="3" id="KW-0809">Transit peptide</keyword>
<dbReference type="GO" id="GO:0005840">
    <property type="term" value="C:ribosome"/>
    <property type="evidence" value="ECO:0007669"/>
    <property type="project" value="UniProtKB-KW"/>
</dbReference>
<comment type="subcellular location">
    <subcellularLocation>
        <location evidence="1">Mitochondrion</location>
    </subcellularLocation>
</comment>
<evidence type="ECO:0000256" key="3">
    <source>
        <dbReference type="ARBA" id="ARBA00022946"/>
    </source>
</evidence>
<dbReference type="InterPro" id="IPR019368">
    <property type="entry name" value="Ribosomal_mS29"/>
</dbReference>
<evidence type="ECO:0000256" key="5">
    <source>
        <dbReference type="ARBA" id="ARBA00023128"/>
    </source>
</evidence>
<dbReference type="InterPro" id="IPR017082">
    <property type="entry name" value="Ribosomal_mS29_fun"/>
</dbReference>
<evidence type="ECO:0000256" key="2">
    <source>
        <dbReference type="ARBA" id="ARBA00009863"/>
    </source>
</evidence>
<protein>
    <recommendedName>
        <fullName evidence="7">Small ribosomal subunit protein mS29</fullName>
    </recommendedName>
</protein>
<keyword evidence="9" id="KW-1185">Reference proteome</keyword>
<evidence type="ECO:0000256" key="4">
    <source>
        <dbReference type="ARBA" id="ARBA00022980"/>
    </source>
</evidence>
<evidence type="ECO:0000256" key="1">
    <source>
        <dbReference type="ARBA" id="ARBA00004173"/>
    </source>
</evidence>
<evidence type="ECO:0000256" key="7">
    <source>
        <dbReference type="ARBA" id="ARBA00035140"/>
    </source>
</evidence>
<dbReference type="PANTHER" id="PTHR12810:SF0">
    <property type="entry name" value="SMALL RIBOSOMAL SUBUNIT PROTEIN MS29"/>
    <property type="match status" value="1"/>
</dbReference>
<accession>A0ABP0EGG3</accession>
<dbReference type="Pfam" id="PF10236">
    <property type="entry name" value="DAP3"/>
    <property type="match status" value="1"/>
</dbReference>
<proteinExistence type="inferred from homology"/>
<dbReference type="PANTHER" id="PTHR12810">
    <property type="entry name" value="MITOCHONDRIAL 28S RIBOSOMAL PROTEIN S29"/>
    <property type="match status" value="1"/>
</dbReference>
<reference evidence="8 9" key="1">
    <citation type="submission" date="2024-01" db="EMBL/GenBank/DDBJ databases">
        <authorList>
            <consortium name="Genoscope - CEA"/>
            <person name="William W."/>
        </authorList>
    </citation>
    <scope>NUCLEOTIDE SEQUENCE [LARGE SCALE GENOMIC DNA]</scope>
    <source>
        <strain evidence="8 9">29B2s-10</strain>
    </source>
</reference>
<name>A0ABP0EGG3_9ASCO</name>
<gene>
    <name evidence="8" type="primary">RSM23</name>
    <name evidence="8" type="ORF">CAAN4_F18602</name>
</gene>
<evidence type="ECO:0000313" key="9">
    <source>
        <dbReference type="Proteomes" id="UP001497600"/>
    </source>
</evidence>
<organism evidence="8 9">
    <name type="scientific">[Candida] anglica</name>
    <dbReference type="NCBI Taxonomy" id="148631"/>
    <lineage>
        <taxon>Eukaryota</taxon>
        <taxon>Fungi</taxon>
        <taxon>Dikarya</taxon>
        <taxon>Ascomycota</taxon>
        <taxon>Saccharomycotina</taxon>
        <taxon>Pichiomycetes</taxon>
        <taxon>Debaryomycetaceae</taxon>
        <taxon>Kurtzmaniella</taxon>
    </lineage>
</organism>
<sequence>MLRFAFNRVASANMSVKSCADLAARRSFSSSMVVPAAAPAKPVKKKIRQGYTRNTNASGKAKKGGMTDMKFRDAVRGLGYEKYAPSLSNLHLETLNEKAVGTNKVTKFSSKSLAKLVSLETFKKFQHVEMFSEPVSLVTQNTHNIHANFLSKLNDAKSPRLCLLGEKGSGKSTLIAQTMALALEQHNHNIVLLHIDHPEQIVNGTSDYIFNSKTKQYQQPMFTKRWIEKVRDANKDVFQQLKLSRDVSFVTDKKEHQLKKDENTVYDFVANNADFAKQGSSGALQFLIEELQHHSKTTPVLVSIDNFTGLINDPVSKYRHPDFTPIHFTDFEMGSFALKVANGEIEFAKGGVLLSSSSDNRNAHTLNVALGLEQYDPYYKNEQCDVEVVEALLKNGGIANYSLTNLSKDQARELLTFWESAGVLQLRDYVRKEKKFQMSELASQSNVPQVHVEAEELFEKTVQNYFTLSSGNVGGLVKAANFLY</sequence>
<evidence type="ECO:0000256" key="6">
    <source>
        <dbReference type="ARBA" id="ARBA00023274"/>
    </source>
</evidence>
<keyword evidence="5" id="KW-0496">Mitochondrion</keyword>
<dbReference type="Proteomes" id="UP001497600">
    <property type="component" value="Chromosome F"/>
</dbReference>
<dbReference type="PIRSF" id="PIRSF036996">
    <property type="entry name" value="RSM23"/>
    <property type="match status" value="1"/>
</dbReference>
<dbReference type="InterPro" id="IPR027417">
    <property type="entry name" value="P-loop_NTPase"/>
</dbReference>
<keyword evidence="4 8" id="KW-0689">Ribosomal protein</keyword>
<dbReference type="EMBL" id="OZ004258">
    <property type="protein sequence ID" value="CAK7914907.1"/>
    <property type="molecule type" value="Genomic_DNA"/>
</dbReference>